<organism evidence="1 2">
    <name type="scientific">Plebeiibacterium sediminum</name>
    <dbReference type="NCBI Taxonomy" id="2992112"/>
    <lineage>
        <taxon>Bacteria</taxon>
        <taxon>Pseudomonadati</taxon>
        <taxon>Bacteroidota</taxon>
        <taxon>Bacteroidia</taxon>
        <taxon>Marinilabiliales</taxon>
        <taxon>Marinilabiliaceae</taxon>
        <taxon>Plebeiibacterium</taxon>
    </lineage>
</organism>
<sequence length="290" mass="33372">MKKTLYIVVGLMITLVSCSKEIEIEQPLYESKVVVDGSISNDDYANIILTRSSPFLTEYDSASIRNTFLNYAKVTLYSSKGETEILTLFRRDEFFPPFVYRSVDIKGEVGVTYDLEIEVNDKIIRASTKIPKIPEVSKVEIIPVTDTTMNFKAFIKDDQELLNYYYTQIKIKNVDRNFHSSAFPLFNDYNNNGKVIETSIFRSEEPDPLNLNANDTTRNLPRYEFYRTDTVFLRFSAIDKNSYNVLYDIYLDQVNSANPFSFVNKNTSTNIIGGIGRWTGMGSIEYMLTE</sequence>
<dbReference type="PROSITE" id="PS51257">
    <property type="entry name" value="PROKAR_LIPOPROTEIN"/>
    <property type="match status" value="1"/>
</dbReference>
<dbReference type="Proteomes" id="UP001209229">
    <property type="component" value="Unassembled WGS sequence"/>
</dbReference>
<comment type="caution">
    <text evidence="1">The sequence shown here is derived from an EMBL/GenBank/DDBJ whole genome shotgun (WGS) entry which is preliminary data.</text>
</comment>
<accession>A0AAE3M4P7</accession>
<keyword evidence="2" id="KW-1185">Reference proteome</keyword>
<evidence type="ECO:0000313" key="1">
    <source>
        <dbReference type="EMBL" id="MCW3787069.1"/>
    </source>
</evidence>
<dbReference type="RefSeq" id="WP_301190634.1">
    <property type="nucleotide sequence ID" value="NZ_JAPDPJ010000023.1"/>
</dbReference>
<reference evidence="1" key="1">
    <citation type="submission" date="2022-10" db="EMBL/GenBank/DDBJ databases">
        <authorList>
            <person name="Yu W.X."/>
        </authorList>
    </citation>
    <scope>NUCLEOTIDE SEQUENCE</scope>
    <source>
        <strain evidence="1">AAT</strain>
    </source>
</reference>
<protein>
    <submittedName>
        <fullName evidence="1">DUF4249 domain-containing protein</fullName>
    </submittedName>
</protein>
<proteinExistence type="predicted"/>
<gene>
    <name evidence="1" type="ORF">OM075_11355</name>
</gene>
<name>A0AAE3M4P7_9BACT</name>
<dbReference type="AlphaFoldDB" id="A0AAE3M4P7"/>
<evidence type="ECO:0000313" key="2">
    <source>
        <dbReference type="Proteomes" id="UP001209229"/>
    </source>
</evidence>
<dbReference type="EMBL" id="JAPDPJ010000023">
    <property type="protein sequence ID" value="MCW3787069.1"/>
    <property type="molecule type" value="Genomic_DNA"/>
</dbReference>